<evidence type="ECO:0000313" key="2">
    <source>
        <dbReference type="EMBL" id="TFD63200.1"/>
    </source>
</evidence>
<feature type="transmembrane region" description="Helical" evidence="1">
    <location>
        <begin position="40"/>
        <end position="60"/>
    </location>
</feature>
<gene>
    <name evidence="2" type="ORF">E3T39_00365</name>
</gene>
<protein>
    <submittedName>
        <fullName evidence="2">Uncharacterized protein</fullName>
    </submittedName>
</protein>
<proteinExistence type="predicted"/>
<dbReference type="AlphaFoldDB" id="A0A4R9AJL7"/>
<comment type="caution">
    <text evidence="2">The sequence shown here is derived from an EMBL/GenBank/DDBJ whole genome shotgun (WGS) entry which is preliminary data.</text>
</comment>
<name>A0A4R9AJL7_9MICO</name>
<accession>A0A4R9AJL7</accession>
<dbReference type="EMBL" id="SOHJ01000001">
    <property type="protein sequence ID" value="TFD63200.1"/>
    <property type="molecule type" value="Genomic_DNA"/>
</dbReference>
<keyword evidence="1" id="KW-1133">Transmembrane helix</keyword>
<dbReference type="Proteomes" id="UP000298170">
    <property type="component" value="Unassembled WGS sequence"/>
</dbReference>
<evidence type="ECO:0000256" key="1">
    <source>
        <dbReference type="SAM" id="Phobius"/>
    </source>
</evidence>
<dbReference type="OrthoDB" id="3822725at2"/>
<keyword evidence="3" id="KW-1185">Reference proteome</keyword>
<dbReference type="RefSeq" id="WP_134512793.1">
    <property type="nucleotide sequence ID" value="NZ_SOHJ01000001.1"/>
</dbReference>
<reference evidence="2 3" key="1">
    <citation type="submission" date="2019-03" db="EMBL/GenBank/DDBJ databases">
        <title>Genomics of glacier-inhabiting Cryobacterium strains.</title>
        <authorList>
            <person name="Liu Q."/>
            <person name="Xin Y.-H."/>
        </authorList>
    </citation>
    <scope>NUCLEOTIDE SEQUENCE [LARGE SCALE GENOMIC DNA]</scope>
    <source>
        <strain evidence="2 3">Sr39</strain>
    </source>
</reference>
<feature type="transmembrane region" description="Helical" evidence="1">
    <location>
        <begin position="233"/>
        <end position="253"/>
    </location>
</feature>
<feature type="transmembrane region" description="Helical" evidence="1">
    <location>
        <begin position="114"/>
        <end position="142"/>
    </location>
</feature>
<feature type="transmembrane region" description="Helical" evidence="1">
    <location>
        <begin position="185"/>
        <end position="213"/>
    </location>
</feature>
<feature type="transmembrane region" description="Helical" evidence="1">
    <location>
        <begin position="66"/>
        <end position="87"/>
    </location>
</feature>
<sequence>MISRTVSTTPAISVNSVSIPFHRLIDVETRKFFDTLVGQMLTVVTIVLAIGIMTGFAWFMEPTVQGVIMISGAVLSILLPAMGILAVTSEWSHGTASTTFALEPRRVRIVAAKLFPPVIATALTCAVLVGVAFVIIGAVAAARGVAADWTFDPAATAGWFVVNVILVLSGVALGTLILNAPAAIIFVVTSAMAWSLIAVSSTTGAAIASWLDIGTTTTALLDGRATVDDLERIAISITVWVLLPLIVGAVRVVRREVR</sequence>
<evidence type="ECO:0000313" key="3">
    <source>
        <dbReference type="Proteomes" id="UP000298170"/>
    </source>
</evidence>
<feature type="transmembrane region" description="Helical" evidence="1">
    <location>
        <begin position="154"/>
        <end position="178"/>
    </location>
</feature>
<organism evidence="2 3">
    <name type="scientific">Cryobacterium suzukii</name>
    <dbReference type="NCBI Taxonomy" id="1259198"/>
    <lineage>
        <taxon>Bacteria</taxon>
        <taxon>Bacillati</taxon>
        <taxon>Actinomycetota</taxon>
        <taxon>Actinomycetes</taxon>
        <taxon>Micrococcales</taxon>
        <taxon>Microbacteriaceae</taxon>
        <taxon>Cryobacterium</taxon>
    </lineage>
</organism>
<keyword evidence="1" id="KW-0812">Transmembrane</keyword>
<keyword evidence="1" id="KW-0472">Membrane</keyword>